<evidence type="ECO:0000256" key="1">
    <source>
        <dbReference type="ARBA" id="ARBA00001935"/>
    </source>
</evidence>
<keyword evidence="9" id="KW-0325">Glycoprotein</keyword>
<evidence type="ECO:0000256" key="5">
    <source>
        <dbReference type="ARBA" id="ARBA00022723"/>
    </source>
</evidence>
<evidence type="ECO:0000256" key="3">
    <source>
        <dbReference type="ARBA" id="ARBA00010609"/>
    </source>
</evidence>
<keyword evidence="8" id="KW-0186">Copper</keyword>
<dbReference type="PROSITE" id="PS00080">
    <property type="entry name" value="MULTICOPPER_OXIDASE2"/>
    <property type="match status" value="1"/>
</dbReference>
<dbReference type="InterPro" id="IPR011707">
    <property type="entry name" value="Cu-oxidase-like_N"/>
</dbReference>
<evidence type="ECO:0000313" key="14">
    <source>
        <dbReference type="EMBL" id="KAK7390426.1"/>
    </source>
</evidence>
<dbReference type="AlphaFoldDB" id="A0AAN9S7G6"/>
<evidence type="ECO:0008006" key="16">
    <source>
        <dbReference type="Google" id="ProtNLM"/>
    </source>
</evidence>
<keyword evidence="4" id="KW-0964">Secreted</keyword>
<dbReference type="InterPro" id="IPR045087">
    <property type="entry name" value="Cu-oxidase_fam"/>
</dbReference>
<dbReference type="GO" id="GO:0005576">
    <property type="term" value="C:extracellular region"/>
    <property type="evidence" value="ECO:0007669"/>
    <property type="project" value="UniProtKB-SubCell"/>
</dbReference>
<evidence type="ECO:0000313" key="15">
    <source>
        <dbReference type="Proteomes" id="UP001386955"/>
    </source>
</evidence>
<dbReference type="InterPro" id="IPR002355">
    <property type="entry name" value="Cu_oxidase_Cu_BS"/>
</dbReference>
<comment type="subcellular location">
    <subcellularLocation>
        <location evidence="2">Secreted</location>
    </subcellularLocation>
</comment>
<comment type="caution">
    <text evidence="14">The sequence shown here is derived from an EMBL/GenBank/DDBJ whole genome shotgun (WGS) entry which is preliminary data.</text>
</comment>
<dbReference type="Pfam" id="PF00394">
    <property type="entry name" value="Cu-oxidase"/>
    <property type="match status" value="1"/>
</dbReference>
<evidence type="ECO:0000256" key="10">
    <source>
        <dbReference type="SAM" id="SignalP"/>
    </source>
</evidence>
<dbReference type="PROSITE" id="PS51257">
    <property type="entry name" value="PROKAR_LIPOPROTEIN"/>
    <property type="match status" value="1"/>
</dbReference>
<proteinExistence type="inferred from homology"/>
<evidence type="ECO:0000256" key="4">
    <source>
        <dbReference type="ARBA" id="ARBA00022525"/>
    </source>
</evidence>
<dbReference type="Pfam" id="PF07731">
    <property type="entry name" value="Cu-oxidase_2"/>
    <property type="match status" value="1"/>
</dbReference>
<feature type="signal peptide" evidence="10">
    <location>
        <begin position="1"/>
        <end position="21"/>
    </location>
</feature>
<feature type="domain" description="Plastocyanin-like" evidence="13">
    <location>
        <begin position="31"/>
        <end position="113"/>
    </location>
</feature>
<evidence type="ECO:0000256" key="6">
    <source>
        <dbReference type="ARBA" id="ARBA00022737"/>
    </source>
</evidence>
<accession>A0AAN9S7G6</accession>
<keyword evidence="15" id="KW-1185">Reference proteome</keyword>
<dbReference type="Proteomes" id="UP001386955">
    <property type="component" value="Unassembled WGS sequence"/>
</dbReference>
<feature type="domain" description="Plastocyanin-like" evidence="12">
    <location>
        <begin position="167"/>
        <end position="208"/>
    </location>
</feature>
<evidence type="ECO:0000259" key="13">
    <source>
        <dbReference type="Pfam" id="PF07732"/>
    </source>
</evidence>
<feature type="domain" description="Plastocyanin-like" evidence="11">
    <location>
        <begin position="119"/>
        <end position="166"/>
    </location>
</feature>
<dbReference type="Gene3D" id="2.60.40.420">
    <property type="entry name" value="Cupredoxins - blue copper proteins"/>
    <property type="match status" value="2"/>
</dbReference>
<evidence type="ECO:0000259" key="11">
    <source>
        <dbReference type="Pfam" id="PF00394"/>
    </source>
</evidence>
<keyword evidence="7" id="KW-0560">Oxidoreductase</keyword>
<evidence type="ECO:0000256" key="2">
    <source>
        <dbReference type="ARBA" id="ARBA00004613"/>
    </source>
</evidence>
<keyword evidence="6" id="KW-0677">Repeat</keyword>
<organism evidence="14 15">
    <name type="scientific">Psophocarpus tetragonolobus</name>
    <name type="common">Winged bean</name>
    <name type="synonym">Dolichos tetragonolobus</name>
    <dbReference type="NCBI Taxonomy" id="3891"/>
    <lineage>
        <taxon>Eukaryota</taxon>
        <taxon>Viridiplantae</taxon>
        <taxon>Streptophyta</taxon>
        <taxon>Embryophyta</taxon>
        <taxon>Tracheophyta</taxon>
        <taxon>Spermatophyta</taxon>
        <taxon>Magnoliopsida</taxon>
        <taxon>eudicotyledons</taxon>
        <taxon>Gunneridae</taxon>
        <taxon>Pentapetalae</taxon>
        <taxon>rosids</taxon>
        <taxon>fabids</taxon>
        <taxon>Fabales</taxon>
        <taxon>Fabaceae</taxon>
        <taxon>Papilionoideae</taxon>
        <taxon>50 kb inversion clade</taxon>
        <taxon>NPAAA clade</taxon>
        <taxon>indigoferoid/millettioid clade</taxon>
        <taxon>Phaseoleae</taxon>
        <taxon>Psophocarpus</taxon>
    </lineage>
</organism>
<feature type="chain" id="PRO_5042897105" description="Laccase" evidence="10">
    <location>
        <begin position="22"/>
        <end position="225"/>
    </location>
</feature>
<dbReference type="PROSITE" id="PS00079">
    <property type="entry name" value="MULTICOPPER_OXIDASE1"/>
    <property type="match status" value="1"/>
</dbReference>
<dbReference type="EMBL" id="JAYMYS010000006">
    <property type="protein sequence ID" value="KAK7390426.1"/>
    <property type="molecule type" value="Genomic_DNA"/>
</dbReference>
<reference evidence="14 15" key="1">
    <citation type="submission" date="2024-01" db="EMBL/GenBank/DDBJ databases">
        <title>The genomes of 5 underutilized Papilionoideae crops provide insights into root nodulation and disease resistanc.</title>
        <authorList>
            <person name="Jiang F."/>
        </authorList>
    </citation>
    <scope>NUCLEOTIDE SEQUENCE [LARGE SCALE GENOMIC DNA]</scope>
    <source>
        <strain evidence="14">DUOXIRENSHENG_FW03</strain>
        <tissue evidence="14">Leaves</tissue>
    </source>
</reference>
<evidence type="ECO:0000256" key="7">
    <source>
        <dbReference type="ARBA" id="ARBA00023002"/>
    </source>
</evidence>
<name>A0AAN9S7G6_PSOTE</name>
<dbReference type="SUPFAM" id="SSF49503">
    <property type="entry name" value="Cupredoxins"/>
    <property type="match status" value="1"/>
</dbReference>
<evidence type="ECO:0000256" key="9">
    <source>
        <dbReference type="ARBA" id="ARBA00023180"/>
    </source>
</evidence>
<gene>
    <name evidence="14" type="ORF">VNO78_25731</name>
</gene>
<evidence type="ECO:0000259" key="12">
    <source>
        <dbReference type="Pfam" id="PF07731"/>
    </source>
</evidence>
<dbReference type="InterPro" id="IPR001117">
    <property type="entry name" value="Cu-oxidase_2nd"/>
</dbReference>
<dbReference type="InterPro" id="IPR008972">
    <property type="entry name" value="Cupredoxin"/>
</dbReference>
<comment type="cofactor">
    <cofactor evidence="1">
        <name>Cu cation</name>
        <dbReference type="ChEBI" id="CHEBI:23378"/>
    </cofactor>
</comment>
<dbReference type="PANTHER" id="PTHR11709:SF9">
    <property type="entry name" value="LACCASE-7"/>
    <property type="match status" value="1"/>
</dbReference>
<dbReference type="GO" id="GO:0016491">
    <property type="term" value="F:oxidoreductase activity"/>
    <property type="evidence" value="ECO:0007669"/>
    <property type="project" value="UniProtKB-KW"/>
</dbReference>
<dbReference type="GO" id="GO:0005507">
    <property type="term" value="F:copper ion binding"/>
    <property type="evidence" value="ECO:0007669"/>
    <property type="project" value="InterPro"/>
</dbReference>
<keyword evidence="5" id="KW-0479">Metal-binding</keyword>
<evidence type="ECO:0000256" key="8">
    <source>
        <dbReference type="ARBA" id="ARBA00023008"/>
    </source>
</evidence>
<sequence length="225" mass="24489">MKCYFVFCLALLLGCCSLASGAVVEHTFDIGNMTVSPLCKKQVIIAVNGSLPGPTIYVEEGDTLVVHAINNSPYNITLHWHGIFQLLTAWADGPESVTQCPIGPRGRGNSYPFPSFYQEVPILLGEWWNDNVVDVENNAIASGLGPNISDAYTINGFPGNSYNCNQTLPVGGWAVIRFTANNPGIWLVHCHLETHLPWGLGMAFEVENGPEPWVLPPPPTDLPQC</sequence>
<dbReference type="Pfam" id="PF07732">
    <property type="entry name" value="Cu-oxidase_3"/>
    <property type="match status" value="1"/>
</dbReference>
<protein>
    <recommendedName>
        <fullName evidence="16">Laccase</fullName>
    </recommendedName>
</protein>
<keyword evidence="10" id="KW-0732">Signal</keyword>
<dbReference type="InterPro" id="IPR011706">
    <property type="entry name" value="Cu-oxidase_C"/>
</dbReference>
<dbReference type="PANTHER" id="PTHR11709">
    <property type="entry name" value="MULTI-COPPER OXIDASE"/>
    <property type="match status" value="1"/>
</dbReference>
<comment type="similarity">
    <text evidence="3">Belongs to the multicopper oxidase family.</text>
</comment>
<dbReference type="InterPro" id="IPR033138">
    <property type="entry name" value="Cu_oxidase_CS"/>
</dbReference>